<evidence type="ECO:0000256" key="4">
    <source>
        <dbReference type="ARBA" id="ARBA00023242"/>
    </source>
</evidence>
<dbReference type="InterPro" id="IPR045113">
    <property type="entry name" value="Rpb7-like"/>
</dbReference>
<dbReference type="InterPro" id="IPR036898">
    <property type="entry name" value="RNA_pol_Rpb7-like_N_sf"/>
</dbReference>
<evidence type="ECO:0000256" key="1">
    <source>
        <dbReference type="ARBA" id="ARBA00004123"/>
    </source>
</evidence>
<feature type="region of interest" description="Disordered" evidence="5">
    <location>
        <begin position="349"/>
        <end position="442"/>
    </location>
</feature>
<dbReference type="PANTHER" id="PTHR12709">
    <property type="entry name" value="DNA-DIRECTED RNA POLYMERASE II, III"/>
    <property type="match status" value="1"/>
</dbReference>
<keyword evidence="3" id="KW-0804">Transcription</keyword>
<dbReference type="EnsemblMetazoa" id="GAUT020093-RA">
    <property type="protein sequence ID" value="GAUT020093-PA"/>
    <property type="gene ID" value="GAUT020093"/>
</dbReference>
<dbReference type="PANTHER" id="PTHR12709:SF5">
    <property type="entry name" value="DNA-DIRECTED RNA POLYMERASE I SUBUNIT RPA43"/>
    <property type="match status" value="1"/>
</dbReference>
<sequence>MAKRLREYVKYSTKELDLHTKREGACVHKVNTNMHLSIGPYCLDDFKTKLKAHIVRTKIGYYDVSLDGIILDIKNIKVLGPLADLRADDYHLHINYNADVYVFKPAIGAVLTGIIKHIGAKHLGVILYRVFNAHLKFPYKVAKEDIQMDQEVKFRVVNHNLLHPYPYIEGELLTANGKEMQMGKKVESAEELGELVNLIKEELTSDEKELPEAPLESKEKVKKRKVSDNSLKISTKSRAKKVKTTAPESLVSTPDYNRLQFEIFTSSLLQDIKEEPTISCSDAEDLALLNPTGKIETEKSFIANEHSISPAAVVKSEKFVNGIQAALEPDLLENMEEFLPITPRKIKKEKLDNSSDAQGFLTPRKFKEEPDSRIKTETVDYSTDGTTCSTTRKSKKHKSSQKTLNFSADDTDFSPERRIKKPKDSQREINANVVHLKQELED</sequence>
<organism evidence="6 7">
    <name type="scientific">Glossina austeni</name>
    <name type="common">Savannah tsetse fly</name>
    <dbReference type="NCBI Taxonomy" id="7395"/>
    <lineage>
        <taxon>Eukaryota</taxon>
        <taxon>Metazoa</taxon>
        <taxon>Ecdysozoa</taxon>
        <taxon>Arthropoda</taxon>
        <taxon>Hexapoda</taxon>
        <taxon>Insecta</taxon>
        <taxon>Pterygota</taxon>
        <taxon>Neoptera</taxon>
        <taxon>Endopterygota</taxon>
        <taxon>Diptera</taxon>
        <taxon>Brachycera</taxon>
        <taxon>Muscomorpha</taxon>
        <taxon>Hippoboscoidea</taxon>
        <taxon>Glossinidae</taxon>
        <taxon>Glossina</taxon>
    </lineage>
</organism>
<dbReference type="VEuPathDB" id="VectorBase:GAUT020093"/>
<keyword evidence="4" id="KW-0539">Nucleus</keyword>
<evidence type="ECO:0000313" key="6">
    <source>
        <dbReference type="EnsemblMetazoa" id="GAUT020093-PA"/>
    </source>
</evidence>
<keyword evidence="7" id="KW-1185">Reference proteome</keyword>
<dbReference type="GO" id="GO:0005736">
    <property type="term" value="C:RNA polymerase I complex"/>
    <property type="evidence" value="ECO:0007669"/>
    <property type="project" value="TreeGrafter"/>
</dbReference>
<dbReference type="AlphaFoldDB" id="A0A1A9UYS7"/>
<dbReference type="Proteomes" id="UP000078200">
    <property type="component" value="Unassembled WGS sequence"/>
</dbReference>
<protein>
    <recommendedName>
        <fullName evidence="8">RPA43 OB domain-containing protein</fullName>
    </recommendedName>
</protein>
<feature type="compositionally biased region" description="Basic and acidic residues" evidence="5">
    <location>
        <begin position="414"/>
        <end position="427"/>
    </location>
</feature>
<comment type="subcellular location">
    <subcellularLocation>
        <location evidence="1">Nucleus</location>
    </subcellularLocation>
</comment>
<proteinExistence type="predicted"/>
<dbReference type="STRING" id="7395.A0A1A9UYS7"/>
<reference evidence="6" key="1">
    <citation type="submission" date="2020-05" db="UniProtKB">
        <authorList>
            <consortium name="EnsemblMetazoa"/>
        </authorList>
    </citation>
    <scope>IDENTIFICATION</scope>
    <source>
        <strain evidence="6">TTRI</strain>
    </source>
</reference>
<evidence type="ECO:0000313" key="7">
    <source>
        <dbReference type="Proteomes" id="UP000078200"/>
    </source>
</evidence>
<evidence type="ECO:0000256" key="2">
    <source>
        <dbReference type="ARBA" id="ARBA00022478"/>
    </source>
</evidence>
<dbReference type="Gene3D" id="3.30.1490.120">
    <property type="entry name" value="RNA polymerase Rpb7-like, N-terminal domain"/>
    <property type="match status" value="1"/>
</dbReference>
<accession>A0A1A9UYS7</accession>
<feature type="compositionally biased region" description="Basic and acidic residues" evidence="5">
    <location>
        <begin position="207"/>
        <end position="219"/>
    </location>
</feature>
<evidence type="ECO:0000256" key="3">
    <source>
        <dbReference type="ARBA" id="ARBA00023163"/>
    </source>
</evidence>
<evidence type="ECO:0000256" key="5">
    <source>
        <dbReference type="SAM" id="MobiDB-lite"/>
    </source>
</evidence>
<dbReference type="GO" id="GO:0006362">
    <property type="term" value="P:transcription elongation by RNA polymerase I"/>
    <property type="evidence" value="ECO:0007669"/>
    <property type="project" value="TreeGrafter"/>
</dbReference>
<feature type="compositionally biased region" description="Basic and acidic residues" evidence="5">
    <location>
        <begin position="365"/>
        <end position="378"/>
    </location>
</feature>
<feature type="region of interest" description="Disordered" evidence="5">
    <location>
        <begin position="207"/>
        <end position="229"/>
    </location>
</feature>
<evidence type="ECO:0008006" key="8">
    <source>
        <dbReference type="Google" id="ProtNLM"/>
    </source>
</evidence>
<name>A0A1A9UYS7_GLOAU</name>
<dbReference type="GO" id="GO:0006352">
    <property type="term" value="P:DNA-templated transcription initiation"/>
    <property type="evidence" value="ECO:0007669"/>
    <property type="project" value="InterPro"/>
</dbReference>
<keyword evidence="2" id="KW-0240">DNA-directed RNA polymerase</keyword>